<proteinExistence type="predicted"/>
<dbReference type="Proteomes" id="UP000308600">
    <property type="component" value="Unassembled WGS sequence"/>
</dbReference>
<name>A0ACD3ARK3_9AGAR</name>
<accession>A0ACD3ARK3</accession>
<dbReference type="EMBL" id="ML208355">
    <property type="protein sequence ID" value="TFK68274.1"/>
    <property type="molecule type" value="Genomic_DNA"/>
</dbReference>
<evidence type="ECO:0000313" key="2">
    <source>
        <dbReference type="Proteomes" id="UP000308600"/>
    </source>
</evidence>
<reference evidence="1 2" key="1">
    <citation type="journal article" date="2019" name="Nat. Ecol. Evol.">
        <title>Megaphylogeny resolves global patterns of mushroom evolution.</title>
        <authorList>
            <person name="Varga T."/>
            <person name="Krizsan K."/>
            <person name="Foldi C."/>
            <person name="Dima B."/>
            <person name="Sanchez-Garcia M."/>
            <person name="Sanchez-Ramirez S."/>
            <person name="Szollosi G.J."/>
            <person name="Szarkandi J.G."/>
            <person name="Papp V."/>
            <person name="Albert L."/>
            <person name="Andreopoulos W."/>
            <person name="Angelini C."/>
            <person name="Antonin V."/>
            <person name="Barry K.W."/>
            <person name="Bougher N.L."/>
            <person name="Buchanan P."/>
            <person name="Buyck B."/>
            <person name="Bense V."/>
            <person name="Catcheside P."/>
            <person name="Chovatia M."/>
            <person name="Cooper J."/>
            <person name="Damon W."/>
            <person name="Desjardin D."/>
            <person name="Finy P."/>
            <person name="Geml J."/>
            <person name="Haridas S."/>
            <person name="Hughes K."/>
            <person name="Justo A."/>
            <person name="Karasinski D."/>
            <person name="Kautmanova I."/>
            <person name="Kiss B."/>
            <person name="Kocsube S."/>
            <person name="Kotiranta H."/>
            <person name="LaButti K.M."/>
            <person name="Lechner B.E."/>
            <person name="Liimatainen K."/>
            <person name="Lipzen A."/>
            <person name="Lukacs Z."/>
            <person name="Mihaltcheva S."/>
            <person name="Morgado L.N."/>
            <person name="Niskanen T."/>
            <person name="Noordeloos M.E."/>
            <person name="Ohm R.A."/>
            <person name="Ortiz-Santana B."/>
            <person name="Ovrebo C."/>
            <person name="Racz N."/>
            <person name="Riley R."/>
            <person name="Savchenko A."/>
            <person name="Shiryaev A."/>
            <person name="Soop K."/>
            <person name="Spirin V."/>
            <person name="Szebenyi C."/>
            <person name="Tomsovsky M."/>
            <person name="Tulloss R.E."/>
            <person name="Uehling J."/>
            <person name="Grigoriev I.V."/>
            <person name="Vagvolgyi C."/>
            <person name="Papp T."/>
            <person name="Martin F.M."/>
            <person name="Miettinen O."/>
            <person name="Hibbett D.S."/>
            <person name="Nagy L.G."/>
        </authorList>
    </citation>
    <scope>NUCLEOTIDE SEQUENCE [LARGE SCALE GENOMIC DNA]</scope>
    <source>
        <strain evidence="1 2">NL-1719</strain>
    </source>
</reference>
<sequence>MKENDKNLDADNKELLFLTTLLHGLPQLSYMNYVFTTELEKFSAHNTTPEVEDLSRLLCILVRSEEVVAAIPAVTEGDEGKFNLILCWKSGASESQGREDDGISLSDMILPSEGEVVYPTSVETLKNMFLNNRSMSWERHANLVFHLSKRATLTNYKWLAHYLLLQNASHTLKVLTHPLHWNEIFGRLTFSKLNLEKLETPYPSAKGLGLLLSGGEVSAIKNLVKILGQPDTLPLIQERSLQQFLDEYSNTDPSLDLNEELVRQILVATHSVFHSALDLITNSYQQLVANPGCVLTDSLIYDHITSITSTFQPLLRGKFLSWMVDDCAFHEVTDRYMEITGPEENSVRVDCEQGPQIIGVKPRNLEDHSRECWFWLHSCFDTVHNVEQVVKRRKLKNITGLRFLDFSPDILSPSMAGGSTITRDWPDIISQRPLQESDHSYTYEEIMAFLNSRANTTGFEWVSQKEFVVHPELHFEVLLATLHFLAVTNTQLKGSSVPPHLMDIVSVFNGSLSIIGTSKPCCFTCSEIIQGLSSALGDQDKPSIYLTWSHGIGSPSIFPDVVPDSVRSFVLKWLGGQVFTLLLSAVSCAD</sequence>
<gene>
    <name evidence="1" type="ORF">BDN72DRAFT_898230</name>
</gene>
<evidence type="ECO:0000313" key="1">
    <source>
        <dbReference type="EMBL" id="TFK68274.1"/>
    </source>
</evidence>
<protein>
    <submittedName>
        <fullName evidence="1">Uncharacterized protein</fullName>
    </submittedName>
</protein>
<keyword evidence="2" id="KW-1185">Reference proteome</keyword>
<organism evidence="1 2">
    <name type="scientific">Pluteus cervinus</name>
    <dbReference type="NCBI Taxonomy" id="181527"/>
    <lineage>
        <taxon>Eukaryota</taxon>
        <taxon>Fungi</taxon>
        <taxon>Dikarya</taxon>
        <taxon>Basidiomycota</taxon>
        <taxon>Agaricomycotina</taxon>
        <taxon>Agaricomycetes</taxon>
        <taxon>Agaricomycetidae</taxon>
        <taxon>Agaricales</taxon>
        <taxon>Pluteineae</taxon>
        <taxon>Pluteaceae</taxon>
        <taxon>Pluteus</taxon>
    </lineage>
</organism>